<feature type="transmembrane region" description="Helical" evidence="1">
    <location>
        <begin position="37"/>
        <end position="55"/>
    </location>
</feature>
<dbReference type="EMBL" id="CP025583">
    <property type="protein sequence ID" value="AUM75421.1"/>
    <property type="molecule type" value="Genomic_DNA"/>
</dbReference>
<dbReference type="RefSeq" id="WP_101500763.1">
    <property type="nucleotide sequence ID" value="NZ_CP025583.1"/>
</dbReference>
<keyword evidence="1" id="KW-1133">Transmembrane helix</keyword>
<keyword evidence="2" id="KW-0031">Aminopeptidase</keyword>
<feature type="transmembrane region" description="Helical" evidence="1">
    <location>
        <begin position="268"/>
        <end position="291"/>
    </location>
</feature>
<dbReference type="Proteomes" id="UP000234882">
    <property type="component" value="Chromosome"/>
</dbReference>
<feature type="transmembrane region" description="Helical" evidence="1">
    <location>
        <begin position="206"/>
        <end position="225"/>
    </location>
</feature>
<keyword evidence="2" id="KW-0378">Hydrolase</keyword>
<feature type="transmembrane region" description="Helical" evidence="1">
    <location>
        <begin position="298"/>
        <end position="322"/>
    </location>
</feature>
<dbReference type="PANTHER" id="PTHR38457">
    <property type="entry name" value="REGULATOR ABRB-RELATED"/>
    <property type="match status" value="1"/>
</dbReference>
<dbReference type="OrthoDB" id="7157734at2"/>
<feature type="transmembrane region" description="Helical" evidence="1">
    <location>
        <begin position="12"/>
        <end position="31"/>
    </location>
</feature>
<dbReference type="GO" id="GO:0004177">
    <property type="term" value="F:aminopeptidase activity"/>
    <property type="evidence" value="ECO:0007669"/>
    <property type="project" value="UniProtKB-KW"/>
</dbReference>
<feature type="transmembrane region" description="Helical" evidence="1">
    <location>
        <begin position="154"/>
        <end position="171"/>
    </location>
</feature>
<accession>A0A2K9MIH4</accession>
<keyword evidence="1" id="KW-0472">Membrane</keyword>
<dbReference type="PIRSF" id="PIRSF038991">
    <property type="entry name" value="Protein_AbrB"/>
    <property type="match status" value="1"/>
</dbReference>
<proteinExistence type="predicted"/>
<dbReference type="GO" id="GO:0010468">
    <property type="term" value="P:regulation of gene expression"/>
    <property type="evidence" value="ECO:0007669"/>
    <property type="project" value="InterPro"/>
</dbReference>
<sequence>MPPVFRHKLTRRRALTFAIAGVGAAVFVALGLPLPMLLGPMLACLAAALMGARLAGSGQLGVFMRTFLGVAVGASITPQVVSRLGDIAVSLAMVPLFVCVIALVGYPLFRRVFGFDHATAWYGAMPGGLQDMLVFGEEAGGDVRALSLIHATRVLVIVTVAPLMMSMAWGLDLSQPPGTPIAQTSLREIAVMVAAGYMGWKIAERLGLFGASILGPMILATILSLTGIIHARPPAEVIQAAQFFIGMSVGVKYVGITLRELRVDVTAGLAYTLALALISLIFIETLVSLGLAPALEAFLAFLPGGQAEMVVIAIIAGADLAFVVSHHLLRLVLVILLAPVAARLLVRGDDRTRR</sequence>
<feature type="transmembrane region" description="Helical" evidence="1">
    <location>
        <begin position="328"/>
        <end position="346"/>
    </location>
</feature>
<keyword evidence="3" id="KW-1185">Reference proteome</keyword>
<feature type="transmembrane region" description="Helical" evidence="1">
    <location>
        <begin position="237"/>
        <end position="256"/>
    </location>
</feature>
<feature type="transmembrane region" description="Helical" evidence="1">
    <location>
        <begin position="62"/>
        <end position="81"/>
    </location>
</feature>
<dbReference type="PANTHER" id="PTHR38457:SF1">
    <property type="entry name" value="REGULATOR ABRB-RELATED"/>
    <property type="match status" value="1"/>
</dbReference>
<dbReference type="Pfam" id="PF05145">
    <property type="entry name" value="AbrB"/>
    <property type="match status" value="1"/>
</dbReference>
<feature type="transmembrane region" description="Helical" evidence="1">
    <location>
        <begin position="87"/>
        <end position="109"/>
    </location>
</feature>
<evidence type="ECO:0000256" key="1">
    <source>
        <dbReference type="SAM" id="Phobius"/>
    </source>
</evidence>
<dbReference type="AlphaFoldDB" id="A0A2K9MIH4"/>
<dbReference type="InterPro" id="IPR006311">
    <property type="entry name" value="TAT_signal"/>
</dbReference>
<keyword evidence="1" id="KW-0812">Transmembrane</keyword>
<dbReference type="GO" id="GO:0016020">
    <property type="term" value="C:membrane"/>
    <property type="evidence" value="ECO:0007669"/>
    <property type="project" value="InterPro"/>
</dbReference>
<dbReference type="PROSITE" id="PS51318">
    <property type="entry name" value="TAT"/>
    <property type="match status" value="1"/>
</dbReference>
<name>A0A2K9MIH4_9RHOB</name>
<keyword evidence="2" id="KW-0645">Protease</keyword>
<dbReference type="KEGG" id="paru:CYR75_14945"/>
<evidence type="ECO:0000313" key="3">
    <source>
        <dbReference type="Proteomes" id="UP000234882"/>
    </source>
</evidence>
<organism evidence="2 3">
    <name type="scientific">Paracoccus jeotgali</name>
    <dbReference type="NCBI Taxonomy" id="2065379"/>
    <lineage>
        <taxon>Bacteria</taxon>
        <taxon>Pseudomonadati</taxon>
        <taxon>Pseudomonadota</taxon>
        <taxon>Alphaproteobacteria</taxon>
        <taxon>Rhodobacterales</taxon>
        <taxon>Paracoccaceae</taxon>
        <taxon>Paracoccus</taxon>
    </lineage>
</organism>
<gene>
    <name evidence="2" type="ORF">CYR75_14945</name>
</gene>
<evidence type="ECO:0000313" key="2">
    <source>
        <dbReference type="EMBL" id="AUM75421.1"/>
    </source>
</evidence>
<protein>
    <submittedName>
        <fullName evidence="2">Aminopeptidase</fullName>
    </submittedName>
</protein>
<reference evidence="3" key="1">
    <citation type="submission" date="2017-12" db="EMBL/GenBank/DDBJ databases">
        <title>Genomic analysis of Paracoccus sp. CBA4604.</title>
        <authorList>
            <person name="Roh S.W."/>
            <person name="Kim J.Y."/>
            <person name="Kim J.S."/>
        </authorList>
    </citation>
    <scope>NUCLEOTIDE SEQUENCE [LARGE SCALE GENOMIC DNA]</scope>
    <source>
        <strain evidence="3">CBA4604</strain>
    </source>
</reference>
<dbReference type="InterPro" id="IPR007820">
    <property type="entry name" value="AbrB_fam"/>
</dbReference>